<sequence>MFLRSPFIQEPLFNIPVLDFKIQKGALILIKEDLTHNHLNLLSLVTAPVYSKDYESLKLIAAENTIDNNQDKMRIAWRYSNTPTIEENSYKTTNRTVKYYNNINDIEFTSKLIILSLNSPQNEITEKELFFLKRKAIKNNSIIFISMIRRNNLDIKSINLYFDLVLNLFNDPTKTYNSIITIEKIKEKDERINYLLSNKLGMKAKHNRIRIESIILPPEKNDNDNKKIEF</sequence>
<accession>S7WAX4</accession>
<gene>
    <name evidence="1" type="ORF">SLOPH_1703</name>
</gene>
<evidence type="ECO:0000313" key="2">
    <source>
        <dbReference type="Proteomes" id="UP000014978"/>
    </source>
</evidence>
<dbReference type="AlphaFoldDB" id="S7WAX4"/>
<dbReference type="HOGENOM" id="CLU_1205443_0_0_1"/>
<comment type="caution">
    <text evidence="1">The sequence shown here is derived from an EMBL/GenBank/DDBJ whole genome shotgun (WGS) entry which is preliminary data.</text>
</comment>
<dbReference type="EMBL" id="ATCN01000010">
    <property type="protein sequence ID" value="EPR80110.1"/>
    <property type="molecule type" value="Genomic_DNA"/>
</dbReference>
<dbReference type="Proteomes" id="UP000014978">
    <property type="component" value="Unassembled WGS sequence"/>
</dbReference>
<evidence type="ECO:0000313" key="1">
    <source>
        <dbReference type="EMBL" id="EPR80110.1"/>
    </source>
</evidence>
<protein>
    <submittedName>
        <fullName evidence="1">Uncharacterized protein</fullName>
    </submittedName>
</protein>
<dbReference type="VEuPathDB" id="MicrosporidiaDB:SLOPH_1703"/>
<dbReference type="InParanoid" id="S7WAX4"/>
<organism evidence="1 2">
    <name type="scientific">Spraguea lophii (strain 42_110)</name>
    <name type="common">Microsporidian parasite</name>
    <dbReference type="NCBI Taxonomy" id="1358809"/>
    <lineage>
        <taxon>Eukaryota</taxon>
        <taxon>Fungi</taxon>
        <taxon>Fungi incertae sedis</taxon>
        <taxon>Microsporidia</taxon>
        <taxon>Spragueidae</taxon>
        <taxon>Spraguea</taxon>
    </lineage>
</organism>
<reference evidence="2" key="1">
    <citation type="journal article" date="2013" name="PLoS Genet.">
        <title>The genome of Spraguea lophii and the basis of host-microsporidian interactions.</title>
        <authorList>
            <person name="Campbell S.E."/>
            <person name="Williams T.A."/>
            <person name="Yousuf A."/>
            <person name="Soanes D.M."/>
            <person name="Paszkiewicz K.H."/>
            <person name="Williams B.A.P."/>
        </authorList>
    </citation>
    <scope>NUCLEOTIDE SEQUENCE [LARGE SCALE GENOMIC DNA]</scope>
    <source>
        <strain evidence="2">42_110</strain>
    </source>
</reference>
<keyword evidence="2" id="KW-1185">Reference proteome</keyword>
<proteinExistence type="predicted"/>
<name>S7WAX4_SPRLO</name>